<dbReference type="Proteomes" id="UP001558632">
    <property type="component" value="Unassembled WGS sequence"/>
</dbReference>
<comment type="caution">
    <text evidence="2">The sequence shown here is derived from an EMBL/GenBank/DDBJ whole genome shotgun (WGS) entry which is preliminary data.</text>
</comment>
<feature type="region of interest" description="Disordered" evidence="1">
    <location>
        <begin position="1"/>
        <end position="100"/>
    </location>
</feature>
<feature type="compositionally biased region" description="Basic residues" evidence="1">
    <location>
        <begin position="20"/>
        <end position="30"/>
    </location>
</feature>
<keyword evidence="3" id="KW-1185">Reference proteome</keyword>
<proteinExistence type="predicted"/>
<feature type="compositionally biased region" description="Low complexity" evidence="1">
    <location>
        <begin position="34"/>
        <end position="45"/>
    </location>
</feature>
<dbReference type="EMBL" id="JBEUSY010000251">
    <property type="protein sequence ID" value="KAL1241550.1"/>
    <property type="molecule type" value="Genomic_DNA"/>
</dbReference>
<sequence>MSDSHTLSPPEDFYRSDAKGHHREHPHSRQRLTEQSVEVVQPAAVVEEDGAVEESGGQEKKAAKSSSATITSGGGKGKAAAAVSSKPMQTTAVDKSSRGRKVVTDVVDVAGGRQSWSSAIEA</sequence>
<gene>
    <name evidence="2" type="ORF">TSPI_10403</name>
</gene>
<reference evidence="2 3" key="1">
    <citation type="submission" date="2024-07" db="EMBL/GenBank/DDBJ databases">
        <title>Enhanced genomic and transcriptomic resources for Trichinella pseudospiralis and T. spiralis underpin the discovery of pronounced molecular differences between stages and species.</title>
        <authorList>
            <person name="Pasi K.K."/>
            <person name="La Rosa G."/>
            <person name="Gomez-Morales M.A."/>
            <person name="Tosini F."/>
            <person name="Sumanam S."/>
            <person name="Young N.D."/>
            <person name="Chang B.C."/>
            <person name="Robin G.B."/>
        </authorList>
    </citation>
    <scope>NUCLEOTIDE SEQUENCE [LARGE SCALE GENOMIC DNA]</scope>
    <source>
        <strain evidence="2">ISS534</strain>
    </source>
</reference>
<organism evidence="2 3">
    <name type="scientific">Trichinella spiralis</name>
    <name type="common">Trichina worm</name>
    <dbReference type="NCBI Taxonomy" id="6334"/>
    <lineage>
        <taxon>Eukaryota</taxon>
        <taxon>Metazoa</taxon>
        <taxon>Ecdysozoa</taxon>
        <taxon>Nematoda</taxon>
        <taxon>Enoplea</taxon>
        <taxon>Dorylaimia</taxon>
        <taxon>Trichinellida</taxon>
        <taxon>Trichinellidae</taxon>
        <taxon>Trichinella</taxon>
    </lineage>
</organism>
<name>A0ABR3KQ92_TRISP</name>
<evidence type="ECO:0000313" key="3">
    <source>
        <dbReference type="Proteomes" id="UP001558632"/>
    </source>
</evidence>
<evidence type="ECO:0000256" key="1">
    <source>
        <dbReference type="SAM" id="MobiDB-lite"/>
    </source>
</evidence>
<evidence type="ECO:0000313" key="2">
    <source>
        <dbReference type="EMBL" id="KAL1241550.1"/>
    </source>
</evidence>
<accession>A0ABR3KQ92</accession>
<protein>
    <submittedName>
        <fullName evidence="2">Neurogenic locus notch</fullName>
    </submittedName>
</protein>